<protein>
    <submittedName>
        <fullName evidence="2">Uncharacterized protein</fullName>
    </submittedName>
</protein>
<sequence length="329" mass="37013">MASSPTRLDTPARRRRNELIRLAMMSETDREETDLPNNSTQPDRQALFEQVLKGGEALAQTQRNLLQNEVQRRMAEELLLDLESQVKDNVDELTQQVNEVNIHADVAELKRAVAMPTPQSTPMRNRILTLSAPSMADPAKTRPITPLSTPIRTQAGSTITPSRPPPGITLREEDEDEASKGDPIYPGSKSPAYVVYIGKEGKHGVFYAWSTYNDVIGAFSIYQPTCHTHVIRSFSTRQLAHQFYDEFLESGIPDLLAEQNPTKNERFIVVEGVAPAAYKNRKSLIMDGLQFRGGVVYRYIGTLEGARSQFNKWKAQGLTQKTYDYRTTL</sequence>
<organism evidence="2 3">
    <name type="scientific">Lentinula guzmanii</name>
    <dbReference type="NCBI Taxonomy" id="2804957"/>
    <lineage>
        <taxon>Eukaryota</taxon>
        <taxon>Fungi</taxon>
        <taxon>Dikarya</taxon>
        <taxon>Basidiomycota</taxon>
        <taxon>Agaricomycotina</taxon>
        <taxon>Agaricomycetes</taxon>
        <taxon>Agaricomycetidae</taxon>
        <taxon>Agaricales</taxon>
        <taxon>Marasmiineae</taxon>
        <taxon>Omphalotaceae</taxon>
        <taxon>Lentinula</taxon>
    </lineage>
</organism>
<dbReference type="Proteomes" id="UP001176059">
    <property type="component" value="Unassembled WGS sequence"/>
</dbReference>
<reference evidence="2" key="1">
    <citation type="submission" date="2022-08" db="EMBL/GenBank/DDBJ databases">
        <authorList>
            <consortium name="DOE Joint Genome Institute"/>
            <person name="Min B."/>
            <person name="Sierra-Patev S."/>
            <person name="Naranjo-Ortiz M."/>
            <person name="Looney B."/>
            <person name="Konkel Z."/>
            <person name="Slot J.C."/>
            <person name="Sakamoto Y."/>
            <person name="Steenwyk J.L."/>
            <person name="Rokas A."/>
            <person name="Carro J."/>
            <person name="Camarero S."/>
            <person name="Ferreira P."/>
            <person name="Molpeceres G."/>
            <person name="Ruiz-duenas F.J."/>
            <person name="Serrano A."/>
            <person name="Henrissat B."/>
            <person name="Drula E."/>
            <person name="Hughes K.W."/>
            <person name="Mata J.L."/>
            <person name="Ishikawa N.K."/>
            <person name="Vargas-Isla R."/>
            <person name="Ushijima S."/>
            <person name="Smith C.A."/>
            <person name="Ahrendt S."/>
            <person name="Andreopoulos W."/>
            <person name="He G."/>
            <person name="LaButti K."/>
            <person name="Lipzen A."/>
            <person name="Ng V."/>
            <person name="Riley R."/>
            <person name="Sandor L."/>
            <person name="Barry K."/>
            <person name="Martinez A.T."/>
            <person name="Xiao Y."/>
            <person name="Gibbons J.G."/>
            <person name="Terashima K."/>
            <person name="Hibbett D.S."/>
            <person name="Grigoriev I.V."/>
        </authorList>
    </citation>
    <scope>NUCLEOTIDE SEQUENCE</scope>
    <source>
        <strain evidence="2">ET3784</strain>
    </source>
</reference>
<comment type="caution">
    <text evidence="2">The sequence shown here is derived from an EMBL/GenBank/DDBJ whole genome shotgun (WGS) entry which is preliminary data.</text>
</comment>
<name>A0AA38MRL8_9AGAR</name>
<keyword evidence="3" id="KW-1185">Reference proteome</keyword>
<feature type="compositionally biased region" description="Polar residues" evidence="1">
    <location>
        <begin position="146"/>
        <end position="161"/>
    </location>
</feature>
<accession>A0AA38MRL8</accession>
<evidence type="ECO:0000313" key="3">
    <source>
        <dbReference type="Proteomes" id="UP001176059"/>
    </source>
</evidence>
<evidence type="ECO:0000313" key="2">
    <source>
        <dbReference type="EMBL" id="KAJ3720203.1"/>
    </source>
</evidence>
<evidence type="ECO:0000256" key="1">
    <source>
        <dbReference type="SAM" id="MobiDB-lite"/>
    </source>
</evidence>
<dbReference type="AlphaFoldDB" id="A0AA38MRL8"/>
<feature type="region of interest" description="Disordered" evidence="1">
    <location>
        <begin position="136"/>
        <end position="184"/>
    </location>
</feature>
<reference evidence="2" key="2">
    <citation type="journal article" date="2023" name="Proc. Natl. Acad. Sci. U.S.A.">
        <title>A global phylogenomic analysis of the shiitake genus Lentinula.</title>
        <authorList>
            <person name="Sierra-Patev S."/>
            <person name="Min B."/>
            <person name="Naranjo-Ortiz M."/>
            <person name="Looney B."/>
            <person name="Konkel Z."/>
            <person name="Slot J.C."/>
            <person name="Sakamoto Y."/>
            <person name="Steenwyk J.L."/>
            <person name="Rokas A."/>
            <person name="Carro J."/>
            <person name="Camarero S."/>
            <person name="Ferreira P."/>
            <person name="Molpeceres G."/>
            <person name="Ruiz-Duenas F.J."/>
            <person name="Serrano A."/>
            <person name="Henrissat B."/>
            <person name="Drula E."/>
            <person name="Hughes K.W."/>
            <person name="Mata J.L."/>
            <person name="Ishikawa N.K."/>
            <person name="Vargas-Isla R."/>
            <person name="Ushijima S."/>
            <person name="Smith C.A."/>
            <person name="Donoghue J."/>
            <person name="Ahrendt S."/>
            <person name="Andreopoulos W."/>
            <person name="He G."/>
            <person name="LaButti K."/>
            <person name="Lipzen A."/>
            <person name="Ng V."/>
            <person name="Riley R."/>
            <person name="Sandor L."/>
            <person name="Barry K."/>
            <person name="Martinez A.T."/>
            <person name="Xiao Y."/>
            <person name="Gibbons J.G."/>
            <person name="Terashima K."/>
            <person name="Grigoriev I.V."/>
            <person name="Hibbett D."/>
        </authorList>
    </citation>
    <scope>NUCLEOTIDE SEQUENCE</scope>
    <source>
        <strain evidence="2">ET3784</strain>
    </source>
</reference>
<dbReference type="EMBL" id="JANVFO010000063">
    <property type="protein sequence ID" value="KAJ3720203.1"/>
    <property type="molecule type" value="Genomic_DNA"/>
</dbReference>
<proteinExistence type="predicted"/>
<gene>
    <name evidence="2" type="ORF">DFJ43DRAFT_1042563</name>
</gene>